<comment type="caution">
    <text evidence="2">The sequence shown here is derived from an EMBL/GenBank/DDBJ whole genome shotgun (WGS) entry which is preliminary data.</text>
</comment>
<reference evidence="2 3" key="1">
    <citation type="submission" date="2015-11" db="EMBL/GenBank/DDBJ databases">
        <title>Solirubrum puertoriconensis gen. nov. an environmental bacteria isolated in Puerto Rico.</title>
        <authorList>
            <person name="Cuebas-Irizarry M.F."/>
            <person name="Montalvo-Rodriguez R."/>
        </authorList>
    </citation>
    <scope>NUCLEOTIDE SEQUENCE [LARGE SCALE GENOMIC DNA]</scope>
    <source>
        <strain evidence="2 3">MC1A</strain>
    </source>
</reference>
<keyword evidence="3" id="KW-1185">Reference proteome</keyword>
<evidence type="ECO:0000313" key="3">
    <source>
        <dbReference type="Proteomes" id="UP000054223"/>
    </source>
</evidence>
<dbReference type="Proteomes" id="UP000054223">
    <property type="component" value="Unassembled WGS sequence"/>
</dbReference>
<protein>
    <submittedName>
        <fullName evidence="2">Uncharacterized protein</fullName>
    </submittedName>
</protein>
<gene>
    <name evidence="2" type="ORF">ASU33_14240</name>
</gene>
<proteinExistence type="predicted"/>
<name>A0A9X0HK96_SOLP1</name>
<dbReference type="AlphaFoldDB" id="A0A9X0HK96"/>
<accession>A0A9X0HK96</accession>
<evidence type="ECO:0000256" key="1">
    <source>
        <dbReference type="SAM" id="MobiDB-lite"/>
    </source>
</evidence>
<feature type="compositionally biased region" description="Basic residues" evidence="1">
    <location>
        <begin position="25"/>
        <end position="36"/>
    </location>
</feature>
<evidence type="ECO:0000313" key="2">
    <source>
        <dbReference type="EMBL" id="KUG07501.1"/>
    </source>
</evidence>
<dbReference type="EMBL" id="LNAL01000007">
    <property type="protein sequence ID" value="KUG07501.1"/>
    <property type="molecule type" value="Genomic_DNA"/>
</dbReference>
<organism evidence="2 3">
    <name type="scientific">Solirubrum puertoriconensis</name>
    <dbReference type="NCBI Taxonomy" id="1751427"/>
    <lineage>
        <taxon>Bacteria</taxon>
        <taxon>Pseudomonadati</taxon>
        <taxon>Bacteroidota</taxon>
        <taxon>Cytophagia</taxon>
        <taxon>Cytophagales</taxon>
    </lineage>
</organism>
<feature type="region of interest" description="Disordered" evidence="1">
    <location>
        <begin position="1"/>
        <end position="38"/>
    </location>
</feature>
<sequence>MFMSASPQRGLAEQPTVASGNAVFRPHHRSQRRQAVHQHDYLRHDIAQGSQRLTLPLPERKLPWLPTLQPMPLLHRLLWEVLIPEVQLGVAAVPAFHRSRLLRSFVFPNAP</sequence>